<accession>A0A9D1EMB2</accession>
<dbReference type="GO" id="GO:0016491">
    <property type="term" value="F:oxidoreductase activity"/>
    <property type="evidence" value="ECO:0007669"/>
    <property type="project" value="InterPro"/>
</dbReference>
<dbReference type="Gene3D" id="3.40.30.10">
    <property type="entry name" value="Glutaredoxin"/>
    <property type="match status" value="1"/>
</dbReference>
<dbReference type="AlphaFoldDB" id="A0A9D1EMB2"/>
<comment type="cofactor">
    <cofactor evidence="6">
        <name>[2Fe-2S] cluster</name>
        <dbReference type="ChEBI" id="CHEBI:190135"/>
    </cofactor>
</comment>
<protein>
    <submittedName>
        <fullName evidence="8">NAD(P)H-dependent oxidoreductase subunit E</fullName>
    </submittedName>
</protein>
<dbReference type="CDD" id="cd03064">
    <property type="entry name" value="TRX_Fd_NuoE"/>
    <property type="match status" value="1"/>
</dbReference>
<dbReference type="EMBL" id="DVIR01000008">
    <property type="protein sequence ID" value="HIS23960.1"/>
    <property type="molecule type" value="Genomic_DNA"/>
</dbReference>
<keyword evidence="4 7" id="KW-0408">Iron</keyword>
<evidence type="ECO:0000256" key="3">
    <source>
        <dbReference type="ARBA" id="ARBA00022723"/>
    </source>
</evidence>
<feature type="binding site" evidence="7">
    <location>
        <position position="90"/>
    </location>
    <ligand>
        <name>[2Fe-2S] cluster</name>
        <dbReference type="ChEBI" id="CHEBI:190135"/>
    </ligand>
</feature>
<comment type="caution">
    <text evidence="8">The sequence shown here is derived from an EMBL/GenBank/DDBJ whole genome shotgun (WGS) entry which is preliminary data.</text>
</comment>
<dbReference type="Gene3D" id="1.10.10.1590">
    <property type="entry name" value="NADH-quinone oxidoreductase subunit E"/>
    <property type="match status" value="1"/>
</dbReference>
<dbReference type="GO" id="GO:0051537">
    <property type="term" value="F:2 iron, 2 sulfur cluster binding"/>
    <property type="evidence" value="ECO:0007669"/>
    <property type="project" value="UniProtKB-KW"/>
</dbReference>
<evidence type="ECO:0000256" key="2">
    <source>
        <dbReference type="ARBA" id="ARBA00022714"/>
    </source>
</evidence>
<dbReference type="PANTHER" id="PTHR43342">
    <property type="entry name" value="NADH-QUINONE OXIDOREDUCTASE, E SUBUNIT"/>
    <property type="match status" value="1"/>
</dbReference>
<evidence type="ECO:0000256" key="6">
    <source>
        <dbReference type="ARBA" id="ARBA00034078"/>
    </source>
</evidence>
<feature type="binding site" evidence="7">
    <location>
        <position position="95"/>
    </location>
    <ligand>
        <name>[2Fe-2S] cluster</name>
        <dbReference type="ChEBI" id="CHEBI:190135"/>
    </ligand>
</feature>
<name>A0A9D1EMB2_9FIRM</name>
<dbReference type="InterPro" id="IPR036249">
    <property type="entry name" value="Thioredoxin-like_sf"/>
</dbReference>
<evidence type="ECO:0000313" key="8">
    <source>
        <dbReference type="EMBL" id="HIS23960.1"/>
    </source>
</evidence>
<dbReference type="Pfam" id="PF01257">
    <property type="entry name" value="2Fe-2S_thioredx"/>
    <property type="match status" value="1"/>
</dbReference>
<evidence type="ECO:0000256" key="1">
    <source>
        <dbReference type="ARBA" id="ARBA00010643"/>
    </source>
</evidence>
<keyword evidence="2 7" id="KW-0001">2Fe-2S</keyword>
<gene>
    <name evidence="8" type="ORF">IAD01_00935</name>
</gene>
<dbReference type="InterPro" id="IPR002023">
    <property type="entry name" value="NuoE-like"/>
</dbReference>
<feature type="binding site" evidence="7">
    <location>
        <position position="131"/>
    </location>
    <ligand>
        <name>[2Fe-2S] cluster</name>
        <dbReference type="ChEBI" id="CHEBI:190135"/>
    </ligand>
</feature>
<evidence type="ECO:0000256" key="4">
    <source>
        <dbReference type="ARBA" id="ARBA00023004"/>
    </source>
</evidence>
<dbReference type="Proteomes" id="UP000823982">
    <property type="component" value="Unassembled WGS sequence"/>
</dbReference>
<dbReference type="InterPro" id="IPR042128">
    <property type="entry name" value="NuoE_dom"/>
</dbReference>
<keyword evidence="5 7" id="KW-0411">Iron-sulfur</keyword>
<dbReference type="PANTHER" id="PTHR43342:SF2">
    <property type="entry name" value="POTENTIAL NAD-REDUCING HYDROGENASE SUBUNIT"/>
    <property type="match status" value="1"/>
</dbReference>
<dbReference type="InterPro" id="IPR028431">
    <property type="entry name" value="NADP_DH_HndA-like"/>
</dbReference>
<comment type="similarity">
    <text evidence="1">Belongs to the complex I 24 kDa subunit family.</text>
</comment>
<sequence>MGNKITAIPFKTTPEQHAELMQFIEENKHERGCLMPIMQKAQGIYGYLPIEVQSLIARELDIPMEKVYGVATFYAQFTLVPKGEYNISVCLGTACYVKGSGDIFNKLSEKLGIGGDECTPDGRFSLTACRCIGACGLAPVLTVNDDVYGRLTVDDIDGILAKYGI</sequence>
<dbReference type="PIRSF" id="PIRSF000216">
    <property type="entry name" value="NADH_DH_24kDa"/>
    <property type="match status" value="1"/>
</dbReference>
<proteinExistence type="inferred from homology"/>
<keyword evidence="3 7" id="KW-0479">Metal-binding</keyword>
<evidence type="ECO:0000256" key="7">
    <source>
        <dbReference type="PIRSR" id="PIRSR000216-1"/>
    </source>
</evidence>
<feature type="binding site" evidence="7">
    <location>
        <position position="135"/>
    </location>
    <ligand>
        <name>[2Fe-2S] cluster</name>
        <dbReference type="ChEBI" id="CHEBI:190135"/>
    </ligand>
</feature>
<evidence type="ECO:0000256" key="5">
    <source>
        <dbReference type="ARBA" id="ARBA00023014"/>
    </source>
</evidence>
<reference evidence="8" key="1">
    <citation type="submission" date="2020-10" db="EMBL/GenBank/DDBJ databases">
        <authorList>
            <person name="Gilroy R."/>
        </authorList>
    </citation>
    <scope>NUCLEOTIDE SEQUENCE</scope>
    <source>
        <strain evidence="8">CHK157-1446</strain>
    </source>
</reference>
<dbReference type="InterPro" id="IPR041921">
    <property type="entry name" value="NuoE_N"/>
</dbReference>
<comment type="cofactor">
    <cofactor evidence="7">
        <name>[2Fe-2S] cluster</name>
        <dbReference type="ChEBI" id="CHEBI:190135"/>
    </cofactor>
    <text evidence="7">Binds 1 [2Fe-2S] cluster.</text>
</comment>
<evidence type="ECO:0000313" key="9">
    <source>
        <dbReference type="Proteomes" id="UP000823982"/>
    </source>
</evidence>
<organism evidence="8 9">
    <name type="scientific">Candidatus Faeciplasma gallinarum</name>
    <dbReference type="NCBI Taxonomy" id="2840799"/>
    <lineage>
        <taxon>Bacteria</taxon>
        <taxon>Bacillati</taxon>
        <taxon>Bacillota</taxon>
        <taxon>Clostridia</taxon>
        <taxon>Eubacteriales</taxon>
        <taxon>Oscillospiraceae</taxon>
        <taxon>Oscillospiraceae incertae sedis</taxon>
        <taxon>Candidatus Faeciplasma</taxon>
    </lineage>
</organism>
<dbReference type="SUPFAM" id="SSF52833">
    <property type="entry name" value="Thioredoxin-like"/>
    <property type="match status" value="1"/>
</dbReference>
<dbReference type="GO" id="GO:0046872">
    <property type="term" value="F:metal ion binding"/>
    <property type="evidence" value="ECO:0007669"/>
    <property type="project" value="UniProtKB-KW"/>
</dbReference>
<reference evidence="8" key="2">
    <citation type="journal article" date="2021" name="PeerJ">
        <title>Extensive microbial diversity within the chicken gut microbiome revealed by metagenomics and culture.</title>
        <authorList>
            <person name="Gilroy R."/>
            <person name="Ravi A."/>
            <person name="Getino M."/>
            <person name="Pursley I."/>
            <person name="Horton D.L."/>
            <person name="Alikhan N.F."/>
            <person name="Baker D."/>
            <person name="Gharbi K."/>
            <person name="Hall N."/>
            <person name="Watson M."/>
            <person name="Adriaenssens E.M."/>
            <person name="Foster-Nyarko E."/>
            <person name="Jarju S."/>
            <person name="Secka A."/>
            <person name="Antonio M."/>
            <person name="Oren A."/>
            <person name="Chaudhuri R.R."/>
            <person name="La Ragione R."/>
            <person name="Hildebrand F."/>
            <person name="Pallen M.J."/>
        </authorList>
    </citation>
    <scope>NUCLEOTIDE SEQUENCE</scope>
    <source>
        <strain evidence="8">CHK157-1446</strain>
    </source>
</reference>